<dbReference type="InterPro" id="IPR018062">
    <property type="entry name" value="HTH_AraC-typ_CS"/>
</dbReference>
<keyword evidence="2 6" id="KW-0238">DNA-binding</keyword>
<dbReference type="SMART" id="SM00342">
    <property type="entry name" value="HTH_ARAC"/>
    <property type="match status" value="1"/>
</dbReference>
<dbReference type="GO" id="GO:0003677">
    <property type="term" value="F:DNA binding"/>
    <property type="evidence" value="ECO:0007669"/>
    <property type="project" value="UniProtKB-KW"/>
</dbReference>
<dbReference type="PROSITE" id="PS00041">
    <property type="entry name" value="HTH_ARAC_FAMILY_1"/>
    <property type="match status" value="1"/>
</dbReference>
<organism evidence="6 7">
    <name type="scientific">Paenibacillus cisolokensis</name>
    <dbReference type="NCBI Taxonomy" id="1658519"/>
    <lineage>
        <taxon>Bacteria</taxon>
        <taxon>Bacillati</taxon>
        <taxon>Bacillota</taxon>
        <taxon>Bacilli</taxon>
        <taxon>Bacillales</taxon>
        <taxon>Paenibacillaceae</taxon>
        <taxon>Paenibacillus</taxon>
    </lineage>
</organism>
<evidence type="ECO:0000313" key="7">
    <source>
        <dbReference type="Proteomes" id="UP000680304"/>
    </source>
</evidence>
<evidence type="ECO:0000313" key="6">
    <source>
        <dbReference type="EMBL" id="GIQ62558.1"/>
    </source>
</evidence>
<reference evidence="6 7" key="1">
    <citation type="submission" date="2021-04" db="EMBL/GenBank/DDBJ databases">
        <title>Draft genome sequence of Paenibacillus cisolokensis, LC2-13A.</title>
        <authorList>
            <person name="Uke A."/>
            <person name="Chhe C."/>
            <person name="Baramee S."/>
            <person name="Kosugi A."/>
        </authorList>
    </citation>
    <scope>NUCLEOTIDE SEQUENCE [LARGE SCALE GENOMIC DNA]</scope>
    <source>
        <strain evidence="6 7">LC2-13A</strain>
    </source>
</reference>
<dbReference type="SUPFAM" id="SSF46689">
    <property type="entry name" value="Homeodomain-like"/>
    <property type="match status" value="2"/>
</dbReference>
<dbReference type="PRINTS" id="PR00032">
    <property type="entry name" value="HTHARAC"/>
</dbReference>
<dbReference type="InterPro" id="IPR003313">
    <property type="entry name" value="AraC-bd"/>
</dbReference>
<protein>
    <submittedName>
        <fullName evidence="6">DNA-binding transcriptional regulator AraC</fullName>
    </submittedName>
</protein>
<keyword evidence="3" id="KW-0010">Activator</keyword>
<evidence type="ECO:0000256" key="2">
    <source>
        <dbReference type="ARBA" id="ARBA00023125"/>
    </source>
</evidence>
<keyword evidence="1" id="KW-0805">Transcription regulation</keyword>
<evidence type="ECO:0000256" key="1">
    <source>
        <dbReference type="ARBA" id="ARBA00023015"/>
    </source>
</evidence>
<dbReference type="EMBL" id="BOVJ01000037">
    <property type="protein sequence ID" value="GIQ62558.1"/>
    <property type="molecule type" value="Genomic_DNA"/>
</dbReference>
<dbReference type="SUPFAM" id="SSF51215">
    <property type="entry name" value="Regulatory protein AraC"/>
    <property type="match status" value="1"/>
</dbReference>
<proteinExistence type="predicted"/>
<dbReference type="Pfam" id="PF02311">
    <property type="entry name" value="AraC_binding"/>
    <property type="match status" value="1"/>
</dbReference>
<keyword evidence="4" id="KW-0804">Transcription</keyword>
<comment type="caution">
    <text evidence="6">The sequence shown here is derived from an EMBL/GenBank/DDBJ whole genome shotgun (WGS) entry which is preliminary data.</text>
</comment>
<keyword evidence="7" id="KW-1185">Reference proteome</keyword>
<dbReference type="PANTHER" id="PTHR46796:SF6">
    <property type="entry name" value="ARAC SUBFAMILY"/>
    <property type="match status" value="1"/>
</dbReference>
<dbReference type="Proteomes" id="UP000680304">
    <property type="component" value="Unassembled WGS sequence"/>
</dbReference>
<dbReference type="InterPro" id="IPR020449">
    <property type="entry name" value="Tscrpt_reg_AraC-type_HTH"/>
</dbReference>
<dbReference type="RefSeq" id="WP_062491317.1">
    <property type="nucleotide sequence ID" value="NZ_BOVJ01000037.1"/>
</dbReference>
<dbReference type="InterPro" id="IPR018060">
    <property type="entry name" value="HTH_AraC"/>
</dbReference>
<evidence type="ECO:0000256" key="4">
    <source>
        <dbReference type="ARBA" id="ARBA00023163"/>
    </source>
</evidence>
<evidence type="ECO:0000256" key="3">
    <source>
        <dbReference type="ARBA" id="ARBA00023159"/>
    </source>
</evidence>
<dbReference type="InterPro" id="IPR050204">
    <property type="entry name" value="AraC_XylS_family_regulators"/>
</dbReference>
<accession>A0ABQ4N2X4</accession>
<evidence type="ECO:0000259" key="5">
    <source>
        <dbReference type="PROSITE" id="PS01124"/>
    </source>
</evidence>
<dbReference type="Pfam" id="PF12833">
    <property type="entry name" value="HTH_18"/>
    <property type="match status" value="1"/>
</dbReference>
<dbReference type="InterPro" id="IPR009057">
    <property type="entry name" value="Homeodomain-like_sf"/>
</dbReference>
<gene>
    <name evidence="6" type="primary">araC_2</name>
    <name evidence="6" type="ORF">PACILC2_11260</name>
</gene>
<name>A0ABQ4N2X4_9BACL</name>
<feature type="domain" description="HTH araC/xylS-type" evidence="5">
    <location>
        <begin position="165"/>
        <end position="263"/>
    </location>
</feature>
<dbReference type="InterPro" id="IPR037923">
    <property type="entry name" value="HTH-like"/>
</dbReference>
<dbReference type="Gene3D" id="1.10.10.60">
    <property type="entry name" value="Homeodomain-like"/>
    <property type="match status" value="2"/>
</dbReference>
<sequence>MLATEILSCAYSFHSQPFQDGYPNGLDCYLFRLQTDGGCEALADGRMQRIEPGDLLLFRPGDKYQLIVSKRQAEPESGIASGDYYVMCRGEWLDEWWNRKSRPQKTRIALDERLLTIWRALVLEKRRFEEEDREMSDYLLRSLCLGLDRAIATQSVLQSRSFIATRMKNFIDEHAARPFRIREVADHVGLSVSRTVHLFKECFGTTIMQYTQQVRLSLAEDRMKYSTLTLEQIADTCGFGSYSYFYRVFRNKHGVSPAHYREAGGPRSMT</sequence>
<dbReference type="PANTHER" id="PTHR46796">
    <property type="entry name" value="HTH-TYPE TRANSCRIPTIONAL ACTIVATOR RHAS-RELATED"/>
    <property type="match status" value="1"/>
</dbReference>
<dbReference type="PROSITE" id="PS01124">
    <property type="entry name" value="HTH_ARAC_FAMILY_2"/>
    <property type="match status" value="1"/>
</dbReference>